<dbReference type="AlphaFoldDB" id="A0A511ZKY2"/>
<reference evidence="2 3" key="1">
    <citation type="submission" date="2019-07" db="EMBL/GenBank/DDBJ databases">
        <title>Whole genome shotgun sequence of Oceanobacillus sojae NBRC 105379.</title>
        <authorList>
            <person name="Hosoyama A."/>
            <person name="Uohara A."/>
            <person name="Ohji S."/>
            <person name="Ichikawa N."/>
        </authorList>
    </citation>
    <scope>NUCLEOTIDE SEQUENCE [LARGE SCALE GENOMIC DNA]</scope>
    <source>
        <strain evidence="2 3">NBRC 105379</strain>
    </source>
</reference>
<feature type="domain" description="N-acetyltransferase" evidence="1">
    <location>
        <begin position="11"/>
        <end position="176"/>
    </location>
</feature>
<evidence type="ECO:0000313" key="3">
    <source>
        <dbReference type="Proteomes" id="UP000321558"/>
    </source>
</evidence>
<organism evidence="2 3">
    <name type="scientific">Oceanobacillus sojae</name>
    <dbReference type="NCBI Taxonomy" id="582851"/>
    <lineage>
        <taxon>Bacteria</taxon>
        <taxon>Bacillati</taxon>
        <taxon>Bacillota</taxon>
        <taxon>Bacilli</taxon>
        <taxon>Bacillales</taxon>
        <taxon>Bacillaceae</taxon>
        <taxon>Oceanobacillus</taxon>
    </lineage>
</organism>
<dbReference type="InterPro" id="IPR016181">
    <property type="entry name" value="Acyl_CoA_acyltransferase"/>
</dbReference>
<dbReference type="OrthoDB" id="9811523at2"/>
<comment type="caution">
    <text evidence="2">The sequence shown here is derived from an EMBL/GenBank/DDBJ whole genome shotgun (WGS) entry which is preliminary data.</text>
</comment>
<dbReference type="PANTHER" id="PTHR43792">
    <property type="entry name" value="GNAT FAMILY, PUTATIVE (AFU_ORTHOLOGUE AFUA_3G00765)-RELATED-RELATED"/>
    <property type="match status" value="1"/>
</dbReference>
<dbReference type="InterPro" id="IPR051531">
    <property type="entry name" value="N-acetyltransferase"/>
</dbReference>
<dbReference type="GO" id="GO:0005737">
    <property type="term" value="C:cytoplasm"/>
    <property type="evidence" value="ECO:0007669"/>
    <property type="project" value="TreeGrafter"/>
</dbReference>
<dbReference type="PROSITE" id="PS51186">
    <property type="entry name" value="GNAT"/>
    <property type="match status" value="1"/>
</dbReference>
<name>A0A511ZKY2_9BACI</name>
<dbReference type="EMBL" id="BJYM01000011">
    <property type="protein sequence ID" value="GEN88107.1"/>
    <property type="molecule type" value="Genomic_DNA"/>
</dbReference>
<proteinExistence type="predicted"/>
<dbReference type="PANTHER" id="PTHR43792:SF9">
    <property type="entry name" value="RIBOSOMAL-PROTEIN-ALANINE ACETYLTRANSFERASE"/>
    <property type="match status" value="1"/>
</dbReference>
<keyword evidence="3" id="KW-1185">Reference proteome</keyword>
<evidence type="ECO:0000313" key="2">
    <source>
        <dbReference type="EMBL" id="GEN88107.1"/>
    </source>
</evidence>
<protein>
    <submittedName>
        <fullName evidence="2">N-acetyltransferase</fullName>
    </submittedName>
</protein>
<accession>A0A511ZKY2</accession>
<dbReference type="SUPFAM" id="SSF55729">
    <property type="entry name" value="Acyl-CoA N-acyltransferases (Nat)"/>
    <property type="match status" value="1"/>
</dbReference>
<dbReference type="Proteomes" id="UP000321558">
    <property type="component" value="Unassembled WGS sequence"/>
</dbReference>
<evidence type="ECO:0000259" key="1">
    <source>
        <dbReference type="PROSITE" id="PS51186"/>
    </source>
</evidence>
<sequence length="181" mass="21627">MEFSSMETERLRLIEINQEHKQKIFEIFSKEEVTRYYGIEPFQKIEQAEKMIDSFQKHIQENRAVRWGIVPKDTEELAGTIGLNNLQIWNKRAEIGFDMHPDFWRMGYTSEAVKKILEYSFQQLNLKRVGAITYPENKASNQLLDKLGFQKEGLLRSYINLPEYSQDTCIYSFLKEEWEQR</sequence>
<keyword evidence="2" id="KW-0808">Transferase</keyword>
<dbReference type="RefSeq" id="WP_147211044.1">
    <property type="nucleotide sequence ID" value="NZ_BJYM01000011.1"/>
</dbReference>
<dbReference type="GO" id="GO:0008999">
    <property type="term" value="F:protein-N-terminal-alanine acetyltransferase activity"/>
    <property type="evidence" value="ECO:0007669"/>
    <property type="project" value="TreeGrafter"/>
</dbReference>
<dbReference type="Gene3D" id="3.40.630.30">
    <property type="match status" value="1"/>
</dbReference>
<dbReference type="Pfam" id="PF13302">
    <property type="entry name" value="Acetyltransf_3"/>
    <property type="match status" value="1"/>
</dbReference>
<gene>
    <name evidence="2" type="ORF">OSO01_28460</name>
</gene>
<dbReference type="InterPro" id="IPR000182">
    <property type="entry name" value="GNAT_dom"/>
</dbReference>